<dbReference type="RefSeq" id="WP_047784288.1">
    <property type="nucleotide sequence ID" value="NZ_JZWI01000008.1"/>
</dbReference>
<evidence type="ECO:0000313" key="2">
    <source>
        <dbReference type="EMBL" id="KLN57199.1"/>
    </source>
</evidence>
<accession>A0A0H2M463</accession>
<dbReference type="PATRIC" id="fig|34073.19.peg.1955"/>
<keyword evidence="3" id="KW-1185">Reference proteome</keyword>
<evidence type="ECO:0000256" key="1">
    <source>
        <dbReference type="SAM" id="MobiDB-lite"/>
    </source>
</evidence>
<gene>
    <name evidence="2" type="ORF">VPARA_19080</name>
</gene>
<proteinExistence type="predicted"/>
<dbReference type="Proteomes" id="UP000035170">
    <property type="component" value="Unassembled WGS sequence"/>
</dbReference>
<dbReference type="EMBL" id="JZWI01000008">
    <property type="protein sequence ID" value="KLN57199.1"/>
    <property type="molecule type" value="Genomic_DNA"/>
</dbReference>
<sequence length="90" mass="9775">MSSTKRRTKAPIDPSDPLRDAGGGNTKIEQGGDSAPRLPHEHDQSSDSQEAQDGQPSEVGRKSYEDIERGSVDTDRGPVADRVYNDKVKP</sequence>
<reference evidence="2 3" key="1">
    <citation type="submission" date="2015-03" db="EMBL/GenBank/DDBJ databases">
        <title>Genome sequence of Variovorax paradoxus TBEA6.</title>
        <authorList>
            <person name="Poehlein A."/>
            <person name="Schuldes J."/>
            <person name="Wuebbeler J.H."/>
            <person name="Hiessl S."/>
            <person name="Steinbuechel A."/>
            <person name="Daniel R."/>
        </authorList>
    </citation>
    <scope>NUCLEOTIDE SEQUENCE [LARGE SCALE GENOMIC DNA]</scope>
    <source>
        <strain evidence="2 3">TBEA6</strain>
    </source>
</reference>
<protein>
    <submittedName>
        <fullName evidence="2">Uncharacterized protein</fullName>
    </submittedName>
</protein>
<name>A0A0H2M463_VARPD</name>
<feature type="compositionally biased region" description="Polar residues" evidence="1">
    <location>
        <begin position="46"/>
        <end position="55"/>
    </location>
</feature>
<dbReference type="AlphaFoldDB" id="A0A0H2M463"/>
<evidence type="ECO:0000313" key="3">
    <source>
        <dbReference type="Proteomes" id="UP000035170"/>
    </source>
</evidence>
<feature type="compositionally biased region" description="Basic and acidic residues" evidence="1">
    <location>
        <begin position="59"/>
        <end position="90"/>
    </location>
</feature>
<comment type="caution">
    <text evidence="2">The sequence shown here is derived from an EMBL/GenBank/DDBJ whole genome shotgun (WGS) entry which is preliminary data.</text>
</comment>
<feature type="region of interest" description="Disordered" evidence="1">
    <location>
        <begin position="1"/>
        <end position="90"/>
    </location>
</feature>
<organism evidence="2 3">
    <name type="scientific">Variovorax paradoxus</name>
    <dbReference type="NCBI Taxonomy" id="34073"/>
    <lineage>
        <taxon>Bacteria</taxon>
        <taxon>Pseudomonadati</taxon>
        <taxon>Pseudomonadota</taxon>
        <taxon>Betaproteobacteria</taxon>
        <taxon>Burkholderiales</taxon>
        <taxon>Comamonadaceae</taxon>
        <taxon>Variovorax</taxon>
    </lineage>
</organism>